<evidence type="ECO:0000313" key="7">
    <source>
        <dbReference type="Proteomes" id="UP001320544"/>
    </source>
</evidence>
<dbReference type="PANTHER" id="PTHR43400:SF7">
    <property type="entry name" value="FAD-DEPENDENT OXIDOREDUCTASE 2 FAD BINDING DOMAIN-CONTAINING PROTEIN"/>
    <property type="match status" value="1"/>
</dbReference>
<feature type="domain" description="FAD-dependent oxidoreductase 2 FAD-binding" evidence="5">
    <location>
        <begin position="256"/>
        <end position="593"/>
    </location>
</feature>
<gene>
    <name evidence="6" type="ORF">CE91St30_30660</name>
</gene>
<keyword evidence="2" id="KW-0285">Flavoprotein</keyword>
<accession>A0ABM7WMT0</accession>
<dbReference type="Gene3D" id="3.50.50.60">
    <property type="entry name" value="FAD/NAD(P)-binding domain"/>
    <property type="match status" value="2"/>
</dbReference>
<dbReference type="PANTHER" id="PTHR43400">
    <property type="entry name" value="FUMARATE REDUCTASE"/>
    <property type="match status" value="1"/>
</dbReference>
<dbReference type="EMBL" id="AP025564">
    <property type="protein sequence ID" value="BDE97733.1"/>
    <property type="molecule type" value="Genomic_DNA"/>
</dbReference>
<evidence type="ECO:0000256" key="1">
    <source>
        <dbReference type="ARBA" id="ARBA00001974"/>
    </source>
</evidence>
<evidence type="ECO:0000256" key="2">
    <source>
        <dbReference type="ARBA" id="ARBA00022630"/>
    </source>
</evidence>
<dbReference type="InterPro" id="IPR036188">
    <property type="entry name" value="FAD/NAD-bd_sf"/>
</dbReference>
<dbReference type="InterPro" id="IPR027477">
    <property type="entry name" value="Succ_DH/fumarate_Rdtase_cat_sf"/>
</dbReference>
<dbReference type="PROSITE" id="PS51318">
    <property type="entry name" value="TAT"/>
    <property type="match status" value="1"/>
</dbReference>
<sequence length="620" mass="65742">MGLLENAGAGMDRRSFLKGVGITGVAAMAGGALAGCASGADTKADAADADATAAAGSTGPIGYMDDGYDWLGEPPTISDDEIVDTVEVDIVVCGGGHAGSGCAMMANKCGATVAVIEKAASMDAHKYIGGEFGNFNSKFLESRGFGGYDLGAITREFCVRGAGRVNPSLLAKYVENSGPALDLMLESIPEDDEILAEEQMPVHVAYGHPTGADYPIYSGGYYTWAGDTQFWGPYNDQPVDGVASFSTITKAWNYTIEKITKENATWYWGHEALVLTQDGDGSVTGVIAKNVDGDYVKFVAKKGVVLTTGGFEANREMCWDLITELAEWNERSGITKSDYVDGDAFSMTTNDGAGHKMGCWAGGFIEADPRSTMDMGGGGGGPWGHSPFLLLNADGKRFMNEASAVQMSPVSRRQPIGIICTVTDSKWLQTVQHASVDHGCPNYTRPQYYDDLVTDMAAVVDAGAEGAGVRSACITERNLATVYGAQDLETALRYAGYSDDVIPTCIEEINKYNELCYAQKDTQFGKDADCMIPIDEPPYYTSPSMNSATQTSVMVTLCGLDTDENMNVLGQNRTPIKGLYAAGNCLGGRWGNNYSTPTGGASIGMAITHGYVVGQYLAEL</sequence>
<keyword evidence="3" id="KW-0274">FAD</keyword>
<reference evidence="6 7" key="1">
    <citation type="submission" date="2022-01" db="EMBL/GenBank/DDBJ databases">
        <title>Novel bile acid biosynthetic pathways are enriched in the microbiome of centenarians.</title>
        <authorList>
            <person name="Sato Y."/>
            <person name="Atarashi K."/>
            <person name="Plichta R.D."/>
            <person name="Arai Y."/>
            <person name="Sasajima S."/>
            <person name="Kearney M.S."/>
            <person name="Suda W."/>
            <person name="Takeshita K."/>
            <person name="Sasaki T."/>
            <person name="Okamoto S."/>
            <person name="Skelly N.A."/>
            <person name="Okamura Y."/>
            <person name="Vlamakis H."/>
            <person name="Li Y."/>
            <person name="Tanoue T."/>
            <person name="Takei H."/>
            <person name="Nittono H."/>
            <person name="Narushima S."/>
            <person name="Irie J."/>
            <person name="Itoh H."/>
            <person name="Moriya K."/>
            <person name="Sugiura Y."/>
            <person name="Suematsu M."/>
            <person name="Moritoki N."/>
            <person name="Shibata S."/>
            <person name="Littman R.D."/>
            <person name="Fischbach A.M."/>
            <person name="Uwamino Y."/>
            <person name="Inoue T."/>
            <person name="Honda A."/>
            <person name="Hattori M."/>
            <person name="Murai T."/>
            <person name="Xavier J.R."/>
            <person name="Hirose N."/>
            <person name="Honda K."/>
        </authorList>
    </citation>
    <scope>NUCLEOTIDE SEQUENCE [LARGE SCALE GENOMIC DNA]</scope>
    <source>
        <strain evidence="6 7">CE91-St30</strain>
    </source>
</reference>
<protein>
    <recommendedName>
        <fullName evidence="5">FAD-dependent oxidoreductase 2 FAD-binding domain-containing protein</fullName>
    </recommendedName>
</protein>
<dbReference type="SUPFAM" id="SSF56425">
    <property type="entry name" value="Succinate dehydrogenase/fumarate reductase flavoprotein, catalytic domain"/>
    <property type="match status" value="1"/>
</dbReference>
<evidence type="ECO:0000256" key="4">
    <source>
        <dbReference type="ARBA" id="ARBA00023002"/>
    </source>
</evidence>
<organism evidence="6 7">
    <name type="scientific">Raoultibacter timonensis</name>
    <dbReference type="NCBI Taxonomy" id="1907662"/>
    <lineage>
        <taxon>Bacteria</taxon>
        <taxon>Bacillati</taxon>
        <taxon>Actinomycetota</taxon>
        <taxon>Coriobacteriia</taxon>
        <taxon>Eggerthellales</taxon>
        <taxon>Eggerthellaceae</taxon>
        <taxon>Raoultibacter</taxon>
    </lineage>
</organism>
<dbReference type="Gene3D" id="3.90.700.10">
    <property type="entry name" value="Succinate dehydrogenase/fumarate reductase flavoprotein, catalytic domain"/>
    <property type="match status" value="1"/>
</dbReference>
<dbReference type="InterPro" id="IPR050315">
    <property type="entry name" value="FAD-oxidoreductase_2"/>
</dbReference>
<evidence type="ECO:0000313" key="6">
    <source>
        <dbReference type="EMBL" id="BDE97733.1"/>
    </source>
</evidence>
<dbReference type="InterPro" id="IPR006311">
    <property type="entry name" value="TAT_signal"/>
</dbReference>
<dbReference type="Pfam" id="PF00890">
    <property type="entry name" value="FAD_binding_2"/>
    <property type="match status" value="1"/>
</dbReference>
<dbReference type="SUPFAM" id="SSF51905">
    <property type="entry name" value="FAD/NAD(P)-binding domain"/>
    <property type="match status" value="1"/>
</dbReference>
<proteinExistence type="predicted"/>
<name>A0ABM7WMT0_9ACTN</name>
<evidence type="ECO:0000256" key="3">
    <source>
        <dbReference type="ARBA" id="ARBA00022827"/>
    </source>
</evidence>
<comment type="cofactor">
    <cofactor evidence="1">
        <name>FAD</name>
        <dbReference type="ChEBI" id="CHEBI:57692"/>
    </cofactor>
</comment>
<dbReference type="Proteomes" id="UP001320544">
    <property type="component" value="Chromosome"/>
</dbReference>
<evidence type="ECO:0000259" key="5">
    <source>
        <dbReference type="Pfam" id="PF00890"/>
    </source>
</evidence>
<dbReference type="InterPro" id="IPR003953">
    <property type="entry name" value="FAD-dep_OxRdtase_2_FAD-bd"/>
</dbReference>
<keyword evidence="7" id="KW-1185">Reference proteome</keyword>
<dbReference type="RefSeq" id="WP_244387156.1">
    <property type="nucleotide sequence ID" value="NZ_AP025564.1"/>
</dbReference>
<keyword evidence="4" id="KW-0560">Oxidoreductase</keyword>